<evidence type="ECO:0000256" key="1">
    <source>
        <dbReference type="ARBA" id="ARBA00001966"/>
    </source>
</evidence>
<dbReference type="SFLD" id="SFLDG01063">
    <property type="entry name" value="activating_enzymes__group_1"/>
    <property type="match status" value="1"/>
</dbReference>
<dbReference type="SFLD" id="SFLDG01066">
    <property type="entry name" value="organic_radical-activating_enz"/>
    <property type="match status" value="1"/>
</dbReference>
<comment type="similarity">
    <text evidence="3 12">Belongs to the organic radical-activating enzymes family.</text>
</comment>
<keyword evidence="15" id="KW-1185">Reference proteome</keyword>
<dbReference type="SUPFAM" id="SSF102114">
    <property type="entry name" value="Radical SAM enzymes"/>
    <property type="match status" value="1"/>
</dbReference>
<evidence type="ECO:0000313" key="15">
    <source>
        <dbReference type="Proteomes" id="UP001165586"/>
    </source>
</evidence>
<dbReference type="SFLD" id="SFLDF00299">
    <property type="entry name" value="anaerobic_ribonucleoside-triph"/>
    <property type="match status" value="1"/>
</dbReference>
<dbReference type="PROSITE" id="PS01087">
    <property type="entry name" value="RADICAL_ACTIVATING"/>
    <property type="match status" value="1"/>
</dbReference>
<dbReference type="InterPro" id="IPR058240">
    <property type="entry name" value="rSAM_sf"/>
</dbReference>
<accession>A0ABT2HA10</accession>
<dbReference type="InterPro" id="IPR001989">
    <property type="entry name" value="Radical_activat_CS"/>
</dbReference>
<evidence type="ECO:0000256" key="5">
    <source>
        <dbReference type="ARBA" id="ARBA00022485"/>
    </source>
</evidence>
<keyword evidence="8 12" id="KW-0560">Oxidoreductase</keyword>
<protein>
    <recommendedName>
        <fullName evidence="4 12">Anaerobic ribonucleoside-triphosphate reductase-activating protein</fullName>
        <ecNumber evidence="12">1.97.1.-</ecNumber>
    </recommendedName>
</protein>
<dbReference type="PIRSF" id="PIRSF000368">
    <property type="entry name" value="NrdG"/>
    <property type="match status" value="1"/>
</dbReference>
<keyword evidence="10" id="KW-0411">Iron-sulfur</keyword>
<evidence type="ECO:0000256" key="2">
    <source>
        <dbReference type="ARBA" id="ARBA00003852"/>
    </source>
</evidence>
<comment type="function">
    <text evidence="2 12">Activation of anaerobic ribonucleoside-triphosphate reductase under anaerobic conditions by generation of an organic free radical, using S-adenosylmethionine and reduced flavodoxin as cosubstrates to produce 5'-deoxy-adenosine.</text>
</comment>
<dbReference type="PROSITE" id="PS51918">
    <property type="entry name" value="RADICAL_SAM"/>
    <property type="match status" value="1"/>
</dbReference>
<proteinExistence type="inferred from homology"/>
<keyword evidence="5" id="KW-0004">4Fe-4S</keyword>
<dbReference type="Proteomes" id="UP001165586">
    <property type="component" value="Unassembled WGS sequence"/>
</dbReference>
<evidence type="ECO:0000259" key="13">
    <source>
        <dbReference type="PROSITE" id="PS51918"/>
    </source>
</evidence>
<name>A0ABT2HA10_9MICO</name>
<dbReference type="NCBIfam" id="NF008335">
    <property type="entry name" value="PRK11121.1"/>
    <property type="match status" value="1"/>
</dbReference>
<comment type="catalytic activity">
    <reaction evidence="11">
        <text>glycyl-[protein] + reduced [flavodoxin] + S-adenosyl-L-methionine = glycin-2-yl radical-[protein] + semiquinone [flavodoxin] + 5'-deoxyadenosine + L-methionine + H(+)</text>
        <dbReference type="Rhea" id="RHEA:61976"/>
        <dbReference type="Rhea" id="RHEA-COMP:10622"/>
        <dbReference type="Rhea" id="RHEA-COMP:14480"/>
        <dbReference type="Rhea" id="RHEA-COMP:15993"/>
        <dbReference type="Rhea" id="RHEA-COMP:15994"/>
        <dbReference type="ChEBI" id="CHEBI:15378"/>
        <dbReference type="ChEBI" id="CHEBI:17319"/>
        <dbReference type="ChEBI" id="CHEBI:29947"/>
        <dbReference type="ChEBI" id="CHEBI:32722"/>
        <dbReference type="ChEBI" id="CHEBI:57618"/>
        <dbReference type="ChEBI" id="CHEBI:57844"/>
        <dbReference type="ChEBI" id="CHEBI:59789"/>
        <dbReference type="ChEBI" id="CHEBI:140311"/>
    </reaction>
</comment>
<dbReference type="SFLD" id="SFLDS00029">
    <property type="entry name" value="Radical_SAM"/>
    <property type="match status" value="1"/>
</dbReference>
<dbReference type="InterPro" id="IPR012837">
    <property type="entry name" value="NrdG"/>
</dbReference>
<evidence type="ECO:0000256" key="9">
    <source>
        <dbReference type="ARBA" id="ARBA00023004"/>
    </source>
</evidence>
<dbReference type="PANTHER" id="PTHR30352:SF2">
    <property type="entry name" value="ANAEROBIC RIBONUCLEOSIDE-TRIPHOSPHATE REDUCTASE-ACTIVATING PROTEIN"/>
    <property type="match status" value="1"/>
</dbReference>
<dbReference type="InterPro" id="IPR013785">
    <property type="entry name" value="Aldolase_TIM"/>
</dbReference>
<comment type="caution">
    <text evidence="14">The sequence shown here is derived from an EMBL/GenBank/DDBJ whole genome shotgun (WGS) entry which is preliminary data.</text>
</comment>
<dbReference type="Gene3D" id="3.20.20.70">
    <property type="entry name" value="Aldolase class I"/>
    <property type="match status" value="1"/>
</dbReference>
<keyword evidence="9" id="KW-0408">Iron</keyword>
<dbReference type="InterPro" id="IPR007197">
    <property type="entry name" value="rSAM"/>
</dbReference>
<dbReference type="NCBIfam" id="TIGR02491">
    <property type="entry name" value="NrdG"/>
    <property type="match status" value="1"/>
</dbReference>
<dbReference type="EC" id="1.97.1.-" evidence="12"/>
<dbReference type="EMBL" id="JANLCJ010000127">
    <property type="protein sequence ID" value="MCS5736707.1"/>
    <property type="molecule type" value="Genomic_DNA"/>
</dbReference>
<evidence type="ECO:0000256" key="6">
    <source>
        <dbReference type="ARBA" id="ARBA00022691"/>
    </source>
</evidence>
<dbReference type="GO" id="GO:0016491">
    <property type="term" value="F:oxidoreductase activity"/>
    <property type="evidence" value="ECO:0007669"/>
    <property type="project" value="UniProtKB-KW"/>
</dbReference>
<reference evidence="14" key="1">
    <citation type="submission" date="2022-08" db="EMBL/GenBank/DDBJ databases">
        <authorList>
            <person name="Deng Y."/>
            <person name="Han X.-F."/>
            <person name="Zhang Y.-Q."/>
        </authorList>
    </citation>
    <scope>NUCLEOTIDE SEQUENCE</scope>
    <source>
        <strain evidence="14">CPCC 203386</strain>
    </source>
</reference>
<gene>
    <name evidence="14" type="primary">nrdG</name>
    <name evidence="14" type="ORF">N1032_23535</name>
</gene>
<evidence type="ECO:0000256" key="12">
    <source>
        <dbReference type="PIRNR" id="PIRNR000368"/>
    </source>
</evidence>
<evidence type="ECO:0000256" key="4">
    <source>
        <dbReference type="ARBA" id="ARBA00014281"/>
    </source>
</evidence>
<dbReference type="InterPro" id="IPR034457">
    <property type="entry name" value="Organic_radical-activating"/>
</dbReference>
<dbReference type="Pfam" id="PF13353">
    <property type="entry name" value="Fer4_12"/>
    <property type="match status" value="1"/>
</dbReference>
<keyword evidence="6" id="KW-0949">S-adenosyl-L-methionine</keyword>
<evidence type="ECO:0000256" key="3">
    <source>
        <dbReference type="ARBA" id="ARBA00009777"/>
    </source>
</evidence>
<evidence type="ECO:0000313" key="14">
    <source>
        <dbReference type="EMBL" id="MCS5736707.1"/>
    </source>
</evidence>
<sequence>MNYSAYYSTDMVNGPGIRAVLFVSGCTHACPGCYNESTWSPLAGARYTPEIEDQIIRDLKDTRIVRSGLTLTGGDPLHQHNRYDVLRLILRVRKECPDKTIWLWTGYYDKEIMEDKDARMRYIRNNVDVVVDGRFIKELHDPNLRFRGSSNQTIINVRNI</sequence>
<organism evidence="14 15">
    <name type="scientific">Herbiconiux daphne</name>
    <dbReference type="NCBI Taxonomy" id="2970914"/>
    <lineage>
        <taxon>Bacteria</taxon>
        <taxon>Bacillati</taxon>
        <taxon>Actinomycetota</taxon>
        <taxon>Actinomycetes</taxon>
        <taxon>Micrococcales</taxon>
        <taxon>Microbacteriaceae</taxon>
        <taxon>Herbiconiux</taxon>
    </lineage>
</organism>
<dbReference type="PANTHER" id="PTHR30352">
    <property type="entry name" value="PYRUVATE FORMATE-LYASE-ACTIVATING ENZYME"/>
    <property type="match status" value="1"/>
</dbReference>
<feature type="domain" description="Radical SAM core" evidence="13">
    <location>
        <begin position="12"/>
        <end position="160"/>
    </location>
</feature>
<evidence type="ECO:0000256" key="10">
    <source>
        <dbReference type="ARBA" id="ARBA00023014"/>
    </source>
</evidence>
<dbReference type="CDD" id="cd01335">
    <property type="entry name" value="Radical_SAM"/>
    <property type="match status" value="1"/>
</dbReference>
<keyword evidence="7" id="KW-0479">Metal-binding</keyword>
<comment type="cofactor">
    <cofactor evidence="1">
        <name>[4Fe-4S] cluster</name>
        <dbReference type="ChEBI" id="CHEBI:49883"/>
    </cofactor>
</comment>
<evidence type="ECO:0000256" key="11">
    <source>
        <dbReference type="ARBA" id="ARBA00047365"/>
    </source>
</evidence>
<evidence type="ECO:0000256" key="8">
    <source>
        <dbReference type="ARBA" id="ARBA00023002"/>
    </source>
</evidence>
<dbReference type="RefSeq" id="WP_259542788.1">
    <property type="nucleotide sequence ID" value="NZ_JANLCJ010000127.1"/>
</dbReference>
<evidence type="ECO:0000256" key="7">
    <source>
        <dbReference type="ARBA" id="ARBA00022723"/>
    </source>
</evidence>